<dbReference type="InterPro" id="IPR013098">
    <property type="entry name" value="Ig_I-set"/>
</dbReference>
<dbReference type="Pfam" id="PF07679">
    <property type="entry name" value="I-set"/>
    <property type="match status" value="2"/>
</dbReference>
<dbReference type="GO" id="GO:0007169">
    <property type="term" value="P:cell surface receptor protein tyrosine kinase signaling pathway"/>
    <property type="evidence" value="ECO:0007669"/>
    <property type="project" value="TreeGrafter"/>
</dbReference>
<dbReference type="CDD" id="cd00096">
    <property type="entry name" value="Ig"/>
    <property type="match status" value="2"/>
</dbReference>
<dbReference type="GO" id="GO:0043235">
    <property type="term" value="C:receptor complex"/>
    <property type="evidence" value="ECO:0007669"/>
    <property type="project" value="TreeGrafter"/>
</dbReference>
<dbReference type="Pfam" id="PF07714">
    <property type="entry name" value="PK_Tyr_Ser-Thr"/>
    <property type="match status" value="1"/>
</dbReference>
<keyword evidence="11 14" id="KW-0547">Nucleotide-binding</keyword>
<keyword evidence="12" id="KW-0460">Magnesium</keyword>
<dbReference type="PROSITE" id="PS00107">
    <property type="entry name" value="PROTEIN_KINASE_ATP"/>
    <property type="match status" value="1"/>
</dbReference>
<dbReference type="EMBL" id="GANO01002507">
    <property type="protein sequence ID" value="JAB57364.1"/>
    <property type="molecule type" value="mRNA"/>
</dbReference>
<dbReference type="Gene3D" id="1.10.510.10">
    <property type="entry name" value="Transferase(Phosphotransferase) domain 1"/>
    <property type="match status" value="1"/>
</dbReference>
<dbReference type="GO" id="GO:0005524">
    <property type="term" value="F:ATP binding"/>
    <property type="evidence" value="ECO:0007669"/>
    <property type="project" value="UniProtKB-UniRule"/>
</dbReference>
<evidence type="ECO:0000256" key="9">
    <source>
        <dbReference type="ARBA" id="ARBA00051243"/>
    </source>
</evidence>
<keyword evidence="19" id="KW-0418">Kinase</keyword>
<sequence>MKILLVFKKLSVIILFVQITLWIDQINLVKANDEDDFLELLIERVFNGAPKIHPLKSDITLQKAENFRLECESHNPVTWLVSELEGEDSDIEIRSVPTENLDRPYGSILEFKNASFRDVKRYYCVNNASVSETHNDEGIIDNDKLEQLSLEYKSSTIYVFVDDPDIHLVPILLPVISVDQHKDVVIPCKPTMKTTQVSLFKDEYETPIANAPFDPTVGFTIKIRNLHDGGFFICRVEGHQDEDLHFQVEVREVSLTQFIEKPKIESSTGNHATVGDQINLTCTVDVLIGVLFSMEWYLPNHQKATNTSNVQVYKPKVEHETKKNGFNTGTTELIIKNVDKSYSGLYRCDVIDGMRHNQRSTVNITVLNSAEGYINLEEESDLSSIEVNAKQGKVKIIVKYQAYPKPDFFWFNNHNEDISDAKFSNNDKYMVETTDKYVSLTIRHLELNDMGEYILKAHNGITEQEFGMELIVKDKPIIKLESIYMKREQGGLYNFPVTLIGYPKPEHDCYLNFCDTRKPWPFCRGMIDGAPPRTRFSLTEKRKTIFEGYIPVSKDTGSLRIICTANNTEGYDEAEAYFMIGDLDESVTVQYESEMKKPYTIGDNVSLLCGVLIYNYTDHLQWYKDGHLVVSSTDVTVISNRTQYTYWNKINFNNVQLANAGIYECRAAPTDDSKGFEIKTINLEVIEPEHPKFLSESVPEVYEPEIGETVEFKCDLIGIPEPEIQWYKNDELVDFNANESRGISQYEMSLLIQSARPMHSGDFKCTGVNKVGSISRQFKLDITEMEGIKKTVVYGVAAFIMALILIIIIILARYIRAKKHLQEMKAAGLSNFEEGCIDSFNPEIGLDEQADLLPYKQRFEFPREKLKLGKQLGAGAFGVVMKATAEGIIPYEDESTVAVKMVKKQTDNEVMRALISELKIMVHLGQHLNVVNLLGAITKNIAKRELMVIVEYCQFGNVQQFLQKHKAFFVDQINAETGEIDHSVQQNEFRWSTNSNYEFNRVSGNSEPGDHINSRGYVRHSGMGVRNKGMINSTNTETTLITTIGDETDTANSPLWRSNYRMDYKGPARSVNTTDLVSWAAQVASGMEYLSSKKVLHGDLAARNILLCDNNVVKICDFGLARSMYKNDNYKKESKGPLPFKWLALECISDSIFSTYSDVWAYGIVLWEFFSLGTVPYPGMNADEQLYIKLKNSYRMEKPKYSNQDVYDIMLNCWNVKPDSRPSFKELKYRFEAMLPDEIKNHYIDLNQPYLAMNDEQKDNGEIDYLAALGPPDEFAPKIPHSNYVNGIILPLPPIKELENSGEYLKMNSSKTDLEMIDNNDHFDFSKLNRTGQYSPTTKNNLDTTPPQGSKKHHKKSGLPEEIPMLNKHGNVNSDSDSELGSPSPLPRTTISSISDNTTPYVNVNSQNNSKNDAFSNPGYVTLNTVNEKSSPVK</sequence>
<dbReference type="PIRSF" id="PIRSF000615">
    <property type="entry name" value="TyrPK_CSF1-R"/>
    <property type="match status" value="1"/>
</dbReference>
<feature type="active site" description="Proton acceptor" evidence="10">
    <location>
        <position position="1099"/>
    </location>
</feature>
<dbReference type="InterPro" id="IPR007110">
    <property type="entry name" value="Ig-like_dom"/>
</dbReference>
<keyword evidence="8" id="KW-0393">Immunoglobulin domain</keyword>
<feature type="binding site" evidence="14">
    <location>
        <position position="904"/>
    </location>
    <ligand>
        <name>ATP</name>
        <dbReference type="ChEBI" id="CHEBI:30616"/>
    </ligand>
</feature>
<keyword evidence="6" id="KW-0675">Receptor</keyword>
<feature type="domain" description="Ig-like" evidence="18">
    <location>
        <begin position="602"/>
        <end position="682"/>
    </location>
</feature>
<dbReference type="InterPro" id="IPR008266">
    <property type="entry name" value="Tyr_kinase_AS"/>
</dbReference>
<feature type="binding site" evidence="11">
    <location>
        <position position="1103"/>
    </location>
    <ligand>
        <name>ATP</name>
        <dbReference type="ChEBI" id="CHEBI:30616"/>
    </ligand>
</feature>
<evidence type="ECO:0000256" key="7">
    <source>
        <dbReference type="ARBA" id="ARBA00023180"/>
    </source>
</evidence>
<evidence type="ECO:0000256" key="6">
    <source>
        <dbReference type="ARBA" id="ARBA00023170"/>
    </source>
</evidence>
<dbReference type="GO" id="GO:0007399">
    <property type="term" value="P:nervous system development"/>
    <property type="evidence" value="ECO:0007669"/>
    <property type="project" value="UniProtKB-ARBA"/>
</dbReference>
<feature type="domain" description="Protein kinase" evidence="17">
    <location>
        <begin position="866"/>
        <end position="1251"/>
    </location>
</feature>
<dbReference type="FunFam" id="1.10.510.10:FF:000373">
    <property type="entry name" value="Receptor protein-tyrosine kinase"/>
    <property type="match status" value="1"/>
</dbReference>
<feature type="domain" description="Ig-like" evidence="18">
    <location>
        <begin position="262"/>
        <end position="365"/>
    </location>
</feature>
<feature type="domain" description="Ig-like" evidence="18">
    <location>
        <begin position="691"/>
        <end position="781"/>
    </location>
</feature>
<dbReference type="PROSITE" id="PS50835">
    <property type="entry name" value="IG_LIKE"/>
    <property type="match status" value="3"/>
</dbReference>
<evidence type="ECO:0000256" key="1">
    <source>
        <dbReference type="ARBA" id="ARBA00004167"/>
    </source>
</evidence>
<feature type="binding site" evidence="12">
    <location>
        <position position="1117"/>
    </location>
    <ligand>
        <name>Mg(2+)</name>
        <dbReference type="ChEBI" id="CHEBI:18420"/>
    </ligand>
</feature>
<dbReference type="InterPro" id="IPR011009">
    <property type="entry name" value="Kinase-like_dom_sf"/>
</dbReference>
<dbReference type="PANTHER" id="PTHR24416:SF600">
    <property type="entry name" value="PDGF- AND VEGF-RECEPTOR RELATED, ISOFORM J"/>
    <property type="match status" value="1"/>
</dbReference>
<dbReference type="PROSITE" id="PS00109">
    <property type="entry name" value="PROTEIN_KINASE_TYR"/>
    <property type="match status" value="1"/>
</dbReference>
<dbReference type="Pfam" id="PF13895">
    <property type="entry name" value="Ig_2"/>
    <property type="match status" value="1"/>
</dbReference>
<dbReference type="SMART" id="SM00409">
    <property type="entry name" value="IG"/>
    <property type="match status" value="6"/>
</dbReference>
<keyword evidence="3 16" id="KW-1133">Transmembrane helix</keyword>
<dbReference type="SUPFAM" id="SSF48726">
    <property type="entry name" value="Immunoglobulin"/>
    <property type="match status" value="4"/>
</dbReference>
<evidence type="ECO:0000256" key="3">
    <source>
        <dbReference type="ARBA" id="ARBA00022989"/>
    </source>
</evidence>
<evidence type="ECO:0000256" key="15">
    <source>
        <dbReference type="SAM" id="MobiDB-lite"/>
    </source>
</evidence>
<protein>
    <submittedName>
        <fullName evidence="19">Protein tyrosine kinase</fullName>
    </submittedName>
</protein>
<keyword evidence="11 14" id="KW-0067">ATP-binding</keyword>
<dbReference type="InterPro" id="IPR003599">
    <property type="entry name" value="Ig_sub"/>
</dbReference>
<feature type="transmembrane region" description="Helical" evidence="16">
    <location>
        <begin position="792"/>
        <end position="815"/>
    </location>
</feature>
<comment type="subcellular location">
    <subcellularLocation>
        <location evidence="1">Membrane</location>
        <topology evidence="1">Single-pass membrane protein</topology>
    </subcellularLocation>
</comment>
<evidence type="ECO:0000256" key="8">
    <source>
        <dbReference type="ARBA" id="ARBA00023319"/>
    </source>
</evidence>
<evidence type="ECO:0000259" key="17">
    <source>
        <dbReference type="PROSITE" id="PS50011"/>
    </source>
</evidence>
<dbReference type="InterPro" id="IPR001245">
    <property type="entry name" value="Ser-Thr/Tyr_kinase_cat_dom"/>
</dbReference>
<keyword evidence="7" id="KW-0325">Glycoprotein</keyword>
<evidence type="ECO:0000259" key="18">
    <source>
        <dbReference type="PROSITE" id="PS50835"/>
    </source>
</evidence>
<dbReference type="InterPro" id="IPR013783">
    <property type="entry name" value="Ig-like_fold"/>
</dbReference>
<evidence type="ECO:0000256" key="16">
    <source>
        <dbReference type="SAM" id="Phobius"/>
    </source>
</evidence>
<feature type="binding site" evidence="11">
    <location>
        <position position="900"/>
    </location>
    <ligand>
        <name>ATP</name>
        <dbReference type="ChEBI" id="CHEBI:30616"/>
    </ligand>
</feature>
<keyword evidence="2 16" id="KW-0812">Transmembrane</keyword>
<dbReference type="InterPro" id="IPR003598">
    <property type="entry name" value="Ig_sub2"/>
</dbReference>
<dbReference type="FunFam" id="3.30.200.20:FF:000384">
    <property type="entry name" value="Receptor protein-tyrosine kinase"/>
    <property type="match status" value="1"/>
</dbReference>
<dbReference type="PROSITE" id="PS50011">
    <property type="entry name" value="PROTEIN_KINASE_DOM"/>
    <property type="match status" value="1"/>
</dbReference>
<reference evidence="19" key="1">
    <citation type="journal article" date="2014" name="Insect Biochem. Mol. Biol.">
        <title>An insight into the sialome of the frog biting fly, Corethrella appendiculata.</title>
        <authorList>
            <person name="Ribeiro J.M.C."/>
            <person name="Chagas A.C."/>
            <person name="Pham V.M."/>
            <person name="Lounibos L.P."/>
            <person name="Calvo E."/>
        </authorList>
    </citation>
    <scope>NUCLEOTIDE SEQUENCE</scope>
    <source>
        <tissue evidence="19">Salivary glands</tissue>
    </source>
</reference>
<evidence type="ECO:0000256" key="5">
    <source>
        <dbReference type="ARBA" id="ARBA00023157"/>
    </source>
</evidence>
<keyword evidence="12" id="KW-0479">Metal-binding</keyword>
<dbReference type="InterPro" id="IPR000719">
    <property type="entry name" value="Prot_kinase_dom"/>
</dbReference>
<evidence type="ECO:0000256" key="11">
    <source>
        <dbReference type="PIRSR" id="PIRSR000615-2"/>
    </source>
</evidence>
<evidence type="ECO:0000256" key="4">
    <source>
        <dbReference type="ARBA" id="ARBA00023136"/>
    </source>
</evidence>
<keyword evidence="4 16" id="KW-0472">Membrane</keyword>
<feature type="site" description="Important for interaction with phosphotyrosine-binding proteins" evidence="13">
    <location>
        <position position="1243"/>
    </location>
</feature>
<evidence type="ECO:0000256" key="14">
    <source>
        <dbReference type="PROSITE-ProRule" id="PRU10141"/>
    </source>
</evidence>
<feature type="compositionally biased region" description="Polar residues" evidence="15">
    <location>
        <begin position="1370"/>
        <end position="1415"/>
    </location>
</feature>
<dbReference type="SUPFAM" id="SSF56112">
    <property type="entry name" value="Protein kinase-like (PK-like)"/>
    <property type="match status" value="1"/>
</dbReference>
<dbReference type="PANTHER" id="PTHR24416">
    <property type="entry name" value="TYROSINE-PROTEIN KINASE RECEPTOR"/>
    <property type="match status" value="1"/>
</dbReference>
<proteinExistence type="evidence at transcript level"/>
<feature type="compositionally biased region" description="Polar residues" evidence="15">
    <location>
        <begin position="1328"/>
        <end position="1348"/>
    </location>
</feature>
<feature type="binding site" evidence="11">
    <location>
        <begin position="873"/>
        <end position="880"/>
    </location>
    <ligand>
        <name>ATP</name>
        <dbReference type="ChEBI" id="CHEBI:30616"/>
    </ligand>
</feature>
<dbReference type="GO" id="GO:0030154">
    <property type="term" value="P:cell differentiation"/>
    <property type="evidence" value="ECO:0007669"/>
    <property type="project" value="UniProtKB-ARBA"/>
</dbReference>
<feature type="compositionally biased region" description="Polar residues" evidence="15">
    <location>
        <begin position="1422"/>
        <end position="1434"/>
    </location>
</feature>
<dbReference type="Gene3D" id="3.30.200.20">
    <property type="entry name" value="Phosphorylase Kinase, domain 1"/>
    <property type="match status" value="1"/>
</dbReference>
<evidence type="ECO:0000313" key="19">
    <source>
        <dbReference type="EMBL" id="JAB57364.1"/>
    </source>
</evidence>
<accession>W4VRJ9</accession>
<dbReference type="SMART" id="SM00408">
    <property type="entry name" value="IGc2"/>
    <property type="match status" value="3"/>
</dbReference>
<comment type="catalytic activity">
    <reaction evidence="9">
        <text>L-tyrosyl-[protein] + ATP = O-phospho-L-tyrosyl-[protein] + ADP + H(+)</text>
        <dbReference type="Rhea" id="RHEA:10596"/>
        <dbReference type="Rhea" id="RHEA-COMP:10136"/>
        <dbReference type="Rhea" id="RHEA-COMP:20101"/>
        <dbReference type="ChEBI" id="CHEBI:15378"/>
        <dbReference type="ChEBI" id="CHEBI:30616"/>
        <dbReference type="ChEBI" id="CHEBI:46858"/>
        <dbReference type="ChEBI" id="CHEBI:61978"/>
        <dbReference type="ChEBI" id="CHEBI:456216"/>
        <dbReference type="EC" id="2.7.10.1"/>
    </reaction>
</comment>
<evidence type="ECO:0000256" key="13">
    <source>
        <dbReference type="PIRSR" id="PIRSR000615-4"/>
    </source>
</evidence>
<keyword evidence="5" id="KW-1015">Disulfide bond</keyword>
<keyword evidence="19" id="KW-0808">Transferase</keyword>
<evidence type="ECO:0000256" key="2">
    <source>
        <dbReference type="ARBA" id="ARBA00022692"/>
    </source>
</evidence>
<dbReference type="GO" id="GO:0005886">
    <property type="term" value="C:plasma membrane"/>
    <property type="evidence" value="ECO:0007669"/>
    <property type="project" value="TreeGrafter"/>
</dbReference>
<dbReference type="InterPro" id="IPR050122">
    <property type="entry name" value="RTK"/>
</dbReference>
<feature type="region of interest" description="Disordered" evidence="15">
    <location>
        <begin position="1327"/>
        <end position="1434"/>
    </location>
</feature>
<name>W4VRJ9_9DIPT</name>
<dbReference type="InterPro" id="IPR036179">
    <property type="entry name" value="Ig-like_dom_sf"/>
</dbReference>
<dbReference type="GO" id="GO:0004714">
    <property type="term" value="F:transmembrane receptor protein tyrosine kinase activity"/>
    <property type="evidence" value="ECO:0007669"/>
    <property type="project" value="UniProtKB-EC"/>
</dbReference>
<evidence type="ECO:0000256" key="10">
    <source>
        <dbReference type="PIRSR" id="PIRSR000615-1"/>
    </source>
</evidence>
<dbReference type="Gene3D" id="2.60.40.10">
    <property type="entry name" value="Immunoglobulins"/>
    <property type="match status" value="6"/>
</dbReference>
<feature type="binding site" evidence="12">
    <location>
        <position position="1104"/>
    </location>
    <ligand>
        <name>Mg(2+)</name>
        <dbReference type="ChEBI" id="CHEBI:18420"/>
    </ligand>
</feature>
<dbReference type="GO" id="GO:0046872">
    <property type="term" value="F:metal ion binding"/>
    <property type="evidence" value="ECO:0007669"/>
    <property type="project" value="UniProtKB-KW"/>
</dbReference>
<evidence type="ECO:0000256" key="12">
    <source>
        <dbReference type="PIRSR" id="PIRSR000615-3"/>
    </source>
</evidence>
<organism evidence="19">
    <name type="scientific">Corethrella appendiculata</name>
    <dbReference type="NCBI Taxonomy" id="1370023"/>
    <lineage>
        <taxon>Eukaryota</taxon>
        <taxon>Metazoa</taxon>
        <taxon>Ecdysozoa</taxon>
        <taxon>Arthropoda</taxon>
        <taxon>Hexapoda</taxon>
        <taxon>Insecta</taxon>
        <taxon>Pterygota</taxon>
        <taxon>Neoptera</taxon>
        <taxon>Endopterygota</taxon>
        <taxon>Diptera</taxon>
        <taxon>Nematocera</taxon>
        <taxon>Culicoidea</taxon>
        <taxon>Chaoboridae</taxon>
        <taxon>Corethrella</taxon>
    </lineage>
</organism>
<dbReference type="InterPro" id="IPR017441">
    <property type="entry name" value="Protein_kinase_ATP_BS"/>
</dbReference>